<accession>A0A0C9U2T3</accession>
<name>A0A0C9U2T3_SPHS4</name>
<sequence>MGLQVLKHHDKVSTPFRAKTQAEKTSEDVEYTVVKTIPEAKQVVVGTLHAVKHSDISEDKKKKGKGDSSNDRIKPGHFGWLKKTIRQGGKDWVEGQSSKFERGGLALVPVRIRYQNCFYGDSIRVIAYPVARGSLHGNTSGTDDYVTLLYMSLHISGGRGKGTWKAEAGDELRLKLLSPSNLDFQWMDNLTMKDIISNTPAIVKASEEPIRSNTLLEKYLKSMVYIIAKNYRHGIKEWWY</sequence>
<dbReference type="AlphaFoldDB" id="A0A0C9U2T3"/>
<dbReference type="OrthoDB" id="47494at2759"/>
<feature type="region of interest" description="Disordered" evidence="1">
    <location>
        <begin position="55"/>
        <end position="76"/>
    </location>
</feature>
<dbReference type="HOGENOM" id="CLU_1157019_0_0_1"/>
<dbReference type="EMBL" id="KN837699">
    <property type="protein sequence ID" value="KIJ23382.1"/>
    <property type="molecule type" value="Genomic_DNA"/>
</dbReference>
<evidence type="ECO:0000256" key="1">
    <source>
        <dbReference type="SAM" id="MobiDB-lite"/>
    </source>
</evidence>
<dbReference type="Proteomes" id="UP000054279">
    <property type="component" value="Unassembled WGS sequence"/>
</dbReference>
<protein>
    <submittedName>
        <fullName evidence="2">Uncharacterized protein</fullName>
    </submittedName>
</protein>
<organism evidence="2 3">
    <name type="scientific">Sphaerobolus stellatus (strain SS14)</name>
    <dbReference type="NCBI Taxonomy" id="990650"/>
    <lineage>
        <taxon>Eukaryota</taxon>
        <taxon>Fungi</taxon>
        <taxon>Dikarya</taxon>
        <taxon>Basidiomycota</taxon>
        <taxon>Agaricomycotina</taxon>
        <taxon>Agaricomycetes</taxon>
        <taxon>Phallomycetidae</taxon>
        <taxon>Geastrales</taxon>
        <taxon>Sphaerobolaceae</taxon>
        <taxon>Sphaerobolus</taxon>
    </lineage>
</organism>
<evidence type="ECO:0000313" key="2">
    <source>
        <dbReference type="EMBL" id="KIJ23382.1"/>
    </source>
</evidence>
<reference evidence="2 3" key="1">
    <citation type="submission" date="2014-06" db="EMBL/GenBank/DDBJ databases">
        <title>Evolutionary Origins and Diversification of the Mycorrhizal Mutualists.</title>
        <authorList>
            <consortium name="DOE Joint Genome Institute"/>
            <consortium name="Mycorrhizal Genomics Consortium"/>
            <person name="Kohler A."/>
            <person name="Kuo A."/>
            <person name="Nagy L.G."/>
            <person name="Floudas D."/>
            <person name="Copeland A."/>
            <person name="Barry K.W."/>
            <person name="Cichocki N."/>
            <person name="Veneault-Fourrey C."/>
            <person name="LaButti K."/>
            <person name="Lindquist E.A."/>
            <person name="Lipzen A."/>
            <person name="Lundell T."/>
            <person name="Morin E."/>
            <person name="Murat C."/>
            <person name="Riley R."/>
            <person name="Ohm R."/>
            <person name="Sun H."/>
            <person name="Tunlid A."/>
            <person name="Henrissat B."/>
            <person name="Grigoriev I.V."/>
            <person name="Hibbett D.S."/>
            <person name="Martin F."/>
        </authorList>
    </citation>
    <scope>NUCLEOTIDE SEQUENCE [LARGE SCALE GENOMIC DNA]</scope>
    <source>
        <strain evidence="2 3">SS14</strain>
    </source>
</reference>
<keyword evidence="3" id="KW-1185">Reference proteome</keyword>
<evidence type="ECO:0000313" key="3">
    <source>
        <dbReference type="Proteomes" id="UP000054279"/>
    </source>
</evidence>
<gene>
    <name evidence="2" type="ORF">M422DRAFT_276059</name>
</gene>
<proteinExistence type="predicted"/>
<feature type="compositionally biased region" description="Basic and acidic residues" evidence="1">
    <location>
        <begin position="55"/>
        <end position="74"/>
    </location>
</feature>